<feature type="domain" description="EGF-like" evidence="8">
    <location>
        <begin position="542"/>
        <end position="585"/>
    </location>
</feature>
<evidence type="ECO:0000256" key="1">
    <source>
        <dbReference type="ARBA" id="ARBA00004167"/>
    </source>
</evidence>
<dbReference type="EMBL" id="PNBA02000021">
    <property type="protein sequence ID" value="KAG6386587.1"/>
    <property type="molecule type" value="Genomic_DNA"/>
</dbReference>
<keyword evidence="2 6" id="KW-0245">EGF-like domain</keyword>
<dbReference type="GO" id="GO:0005509">
    <property type="term" value="F:calcium ion binding"/>
    <property type="evidence" value="ECO:0007669"/>
    <property type="project" value="InterPro"/>
</dbReference>
<feature type="domain" description="EGF-like" evidence="8">
    <location>
        <begin position="586"/>
        <end position="622"/>
    </location>
</feature>
<keyword evidence="4" id="KW-0677">Repeat</keyword>
<reference evidence="9" key="2">
    <citation type="submission" date="2020-08" db="EMBL/GenBank/DDBJ databases">
        <title>Plant Genome Project.</title>
        <authorList>
            <person name="Zhang R.-G."/>
        </authorList>
    </citation>
    <scope>NUCLEOTIDE SEQUENCE</scope>
    <source>
        <strain evidence="9">Huo1</strain>
        <tissue evidence="9">Leaf</tissue>
    </source>
</reference>
<dbReference type="FunFam" id="2.10.25.10:FF:000038">
    <property type="entry name" value="Fibrillin 2"/>
    <property type="match status" value="1"/>
</dbReference>
<dbReference type="Proteomes" id="UP000298416">
    <property type="component" value="Unassembled WGS sequence"/>
</dbReference>
<dbReference type="CDD" id="cd00054">
    <property type="entry name" value="EGF_CA"/>
    <property type="match status" value="1"/>
</dbReference>
<evidence type="ECO:0000313" key="10">
    <source>
        <dbReference type="Proteomes" id="UP000298416"/>
    </source>
</evidence>
<dbReference type="Pfam" id="PF07645">
    <property type="entry name" value="EGF_CA"/>
    <property type="match status" value="1"/>
</dbReference>
<gene>
    <name evidence="9" type="ORF">SASPL_151753</name>
</gene>
<keyword evidence="5" id="KW-1015">Disulfide bond</keyword>
<feature type="chain" id="PRO_5036502268" description="EGF-like domain-containing protein" evidence="7">
    <location>
        <begin position="20"/>
        <end position="658"/>
    </location>
</feature>
<comment type="caution">
    <text evidence="9">The sequence shown here is derived from an EMBL/GenBank/DDBJ whole genome shotgun (WGS) entry which is preliminary data.</text>
</comment>
<reference evidence="9" key="1">
    <citation type="submission" date="2018-01" db="EMBL/GenBank/DDBJ databases">
        <authorList>
            <person name="Mao J.F."/>
        </authorList>
    </citation>
    <scope>NUCLEOTIDE SEQUENCE</scope>
    <source>
        <strain evidence="9">Huo1</strain>
        <tissue evidence="9">Leaf</tissue>
    </source>
</reference>
<accession>A0A8X8W1W7</accession>
<name>A0A8X8W1W7_SALSN</name>
<dbReference type="GO" id="GO:0016020">
    <property type="term" value="C:membrane"/>
    <property type="evidence" value="ECO:0007669"/>
    <property type="project" value="UniProtKB-SubCell"/>
</dbReference>
<dbReference type="SMART" id="SM00179">
    <property type="entry name" value="EGF_CA"/>
    <property type="match status" value="2"/>
</dbReference>
<evidence type="ECO:0000256" key="2">
    <source>
        <dbReference type="ARBA" id="ARBA00022536"/>
    </source>
</evidence>
<evidence type="ECO:0000259" key="8">
    <source>
        <dbReference type="PROSITE" id="PS50026"/>
    </source>
</evidence>
<evidence type="ECO:0000256" key="7">
    <source>
        <dbReference type="SAM" id="SignalP"/>
    </source>
</evidence>
<keyword evidence="3 7" id="KW-0732">Signal</keyword>
<comment type="caution">
    <text evidence="6">Lacks conserved residue(s) required for the propagation of feature annotation.</text>
</comment>
<dbReference type="GO" id="GO:0030247">
    <property type="term" value="F:polysaccharide binding"/>
    <property type="evidence" value="ECO:0007669"/>
    <property type="project" value="InterPro"/>
</dbReference>
<evidence type="ECO:0000256" key="4">
    <source>
        <dbReference type="ARBA" id="ARBA00022737"/>
    </source>
</evidence>
<dbReference type="PROSITE" id="PS01187">
    <property type="entry name" value="EGF_CA"/>
    <property type="match status" value="1"/>
</dbReference>
<dbReference type="InterPro" id="IPR018097">
    <property type="entry name" value="EGF_Ca-bd_CS"/>
</dbReference>
<dbReference type="Pfam" id="PF13947">
    <property type="entry name" value="GUB_WAK_bind"/>
    <property type="match status" value="2"/>
</dbReference>
<evidence type="ECO:0000256" key="3">
    <source>
        <dbReference type="ARBA" id="ARBA00022729"/>
    </source>
</evidence>
<dbReference type="SMART" id="SM00181">
    <property type="entry name" value="EGF"/>
    <property type="match status" value="3"/>
</dbReference>
<dbReference type="InterPro" id="IPR000742">
    <property type="entry name" value="EGF"/>
</dbReference>
<organism evidence="9">
    <name type="scientific">Salvia splendens</name>
    <name type="common">Scarlet sage</name>
    <dbReference type="NCBI Taxonomy" id="180675"/>
    <lineage>
        <taxon>Eukaryota</taxon>
        <taxon>Viridiplantae</taxon>
        <taxon>Streptophyta</taxon>
        <taxon>Embryophyta</taxon>
        <taxon>Tracheophyta</taxon>
        <taxon>Spermatophyta</taxon>
        <taxon>Magnoliopsida</taxon>
        <taxon>eudicotyledons</taxon>
        <taxon>Gunneridae</taxon>
        <taxon>Pentapetalae</taxon>
        <taxon>asterids</taxon>
        <taxon>lamiids</taxon>
        <taxon>Lamiales</taxon>
        <taxon>Lamiaceae</taxon>
        <taxon>Nepetoideae</taxon>
        <taxon>Mentheae</taxon>
        <taxon>Salviinae</taxon>
        <taxon>Salvia</taxon>
        <taxon>Salvia subgen. Calosphace</taxon>
        <taxon>core Calosphace</taxon>
    </lineage>
</organism>
<dbReference type="PROSITE" id="PS50026">
    <property type="entry name" value="EGF_3"/>
    <property type="match status" value="2"/>
</dbReference>
<dbReference type="PROSITE" id="PS00010">
    <property type="entry name" value="ASX_HYDROXYL"/>
    <property type="match status" value="1"/>
</dbReference>
<proteinExistence type="predicted"/>
<dbReference type="InterPro" id="IPR049883">
    <property type="entry name" value="NOTCH1_EGF-like"/>
</dbReference>
<dbReference type="AlphaFoldDB" id="A0A8X8W1W7"/>
<dbReference type="Gene3D" id="2.10.25.10">
    <property type="entry name" value="Laminin"/>
    <property type="match status" value="2"/>
</dbReference>
<dbReference type="PANTHER" id="PTHR33491">
    <property type="entry name" value="OSJNBA0016N04.9 PROTEIN"/>
    <property type="match status" value="1"/>
</dbReference>
<feature type="signal peptide" evidence="7">
    <location>
        <begin position="1"/>
        <end position="19"/>
    </location>
</feature>
<dbReference type="InterPro" id="IPR000152">
    <property type="entry name" value="EGF-type_Asp/Asn_hydroxyl_site"/>
</dbReference>
<comment type="subcellular location">
    <subcellularLocation>
        <location evidence="1">Membrane</location>
        <topology evidence="1">Single-pass membrane protein</topology>
    </subcellularLocation>
</comment>
<evidence type="ECO:0000256" key="6">
    <source>
        <dbReference type="PROSITE-ProRule" id="PRU00076"/>
    </source>
</evidence>
<dbReference type="InterPro" id="IPR025287">
    <property type="entry name" value="WAK_GUB"/>
</dbReference>
<protein>
    <recommendedName>
        <fullName evidence="8">EGF-like domain-containing protein</fullName>
    </recommendedName>
</protein>
<evidence type="ECO:0000313" key="9">
    <source>
        <dbReference type="EMBL" id="KAG6386587.1"/>
    </source>
</evidence>
<sequence length="658" mass="72990">MSPLQLISIFLLLPPLILSAALHAKHGCPDQCGDMVIPYPFGVGTNCSHNSYFEINCDSSTDPPKAYLSINNIKKEVIEFNQTYIRIKSPFMLSACYDQSTGKRHSMTMNLSETPYMLSDGNVLTAIGCDDMVLHSNGTYDYGGCSAFCAEKSDAGFGDCHYNGCCYQQLYTGTTFLEAELIDVSGKSLREKLFPCSYAFIQEAKWNETIFSYPLYYLNNSTALVNDDWASATRPPVVRLDWLVGAENCSRSKNSSTYACIHEKSVCVDYTYTYFGVKGYTCSCVQGYEGNPYLQGGCQNISSSSSIAKHGCMDQCGKVSIPFPFGVGPNCSLGPSFEVVCKKDTNPAKPYLRLLNIEIVELNSSKIIVSYMNLSSNCNNWTDYQVEPRLTINLMETQYRFSDDNWITAIGCNVMAVGVIRERKQSSIRSSCAAICSDFYDGRDYRVCDYGQTSFAGDGCCRVPIPRGTTYLESNLTDVNERTSSNISCSYSFIEYTEKMNANDRYTRVFRFMNYSNPIQLDVRPSMAFDWRIGALNCKEARQDLANFVCQENSNCVDLDATLGGYLCNCSKGYTGNPYLSPGCKDIDECADDSTNKCASNSICMNGPGTFDCFCPKGYIGDGKRDGTGCIHQPPSRIKMLILFTGNNIMSELSHQSV</sequence>
<dbReference type="SUPFAM" id="SSF57196">
    <property type="entry name" value="EGF/Laminin"/>
    <property type="match status" value="1"/>
</dbReference>
<keyword evidence="10" id="KW-1185">Reference proteome</keyword>
<dbReference type="InterPro" id="IPR001881">
    <property type="entry name" value="EGF-like_Ca-bd_dom"/>
</dbReference>
<evidence type="ECO:0000256" key="5">
    <source>
        <dbReference type="ARBA" id="ARBA00023157"/>
    </source>
</evidence>